<name>A0A1B3SM03_9MOLU</name>
<dbReference type="Proteomes" id="UP000094378">
    <property type="component" value="Chromosome"/>
</dbReference>
<dbReference type="PANTHER" id="PTHR30514:SF10">
    <property type="entry name" value="MURR_RPIR FAMILY TRANSCRIPTIONAL REGULATOR"/>
    <property type="match status" value="1"/>
</dbReference>
<sequence length="257" mass="29866">MFIDEYYINLTNLEKEVLNLIYKNMEEFVGLTIQDFSKKLYTTSSTITKLIQKIGFTSYKSFQKSLEMEIKERTINAKTFKESQKDLTFLLSMISQNINAYSEAHFNKISEMIINSPKIIMVGFGNSFIAANELFQSLSRLGFNCFCTNDIFGNITLFENISPDSTIVFYSHQFKSRTIFRAFEMLSSFGFKTILISSNNQVEDKYKFSAKIIYESYDSKNISFNTKLNQITINYLLKYCIKNKISEVKKDKPSILI</sequence>
<dbReference type="InterPro" id="IPR036388">
    <property type="entry name" value="WH-like_DNA-bd_sf"/>
</dbReference>
<dbReference type="GO" id="GO:0003700">
    <property type="term" value="F:DNA-binding transcription factor activity"/>
    <property type="evidence" value="ECO:0007669"/>
    <property type="project" value="InterPro"/>
</dbReference>
<dbReference type="AlphaFoldDB" id="A0A1B3SM03"/>
<dbReference type="InterPro" id="IPR047640">
    <property type="entry name" value="RpiR-like"/>
</dbReference>
<dbReference type="CDD" id="cd05013">
    <property type="entry name" value="SIS_RpiR"/>
    <property type="match status" value="1"/>
</dbReference>
<dbReference type="GO" id="GO:0003677">
    <property type="term" value="F:DNA binding"/>
    <property type="evidence" value="ECO:0007669"/>
    <property type="project" value="InterPro"/>
</dbReference>
<dbReference type="SUPFAM" id="SSF46689">
    <property type="entry name" value="Homeodomain-like"/>
    <property type="match status" value="1"/>
</dbReference>
<evidence type="ECO:0000259" key="1">
    <source>
        <dbReference type="PROSITE" id="PS51071"/>
    </source>
</evidence>
<dbReference type="PROSITE" id="PS51071">
    <property type="entry name" value="HTH_RPIR"/>
    <property type="match status" value="1"/>
</dbReference>
<dbReference type="RefSeq" id="WP_069117325.1">
    <property type="nucleotide sequence ID" value="NZ_CP017015.1"/>
</dbReference>
<proteinExistence type="predicted"/>
<dbReference type="SUPFAM" id="SSF53697">
    <property type="entry name" value="SIS domain"/>
    <property type="match status" value="1"/>
</dbReference>
<dbReference type="Gene3D" id="1.10.10.10">
    <property type="entry name" value="Winged helix-like DNA-binding domain superfamily/Winged helix DNA-binding domain"/>
    <property type="match status" value="1"/>
</dbReference>
<gene>
    <name evidence="2" type="ORF">SHELI_v1c10220</name>
</gene>
<accession>A0A1B3SM03</accession>
<protein>
    <recommendedName>
        <fullName evidence="1">HTH rpiR-type domain-containing protein</fullName>
    </recommendedName>
</protein>
<feature type="domain" description="HTH rpiR-type" evidence="1">
    <location>
        <begin position="1"/>
        <end position="73"/>
    </location>
</feature>
<dbReference type="GO" id="GO:0097367">
    <property type="term" value="F:carbohydrate derivative binding"/>
    <property type="evidence" value="ECO:0007669"/>
    <property type="project" value="InterPro"/>
</dbReference>
<dbReference type="PANTHER" id="PTHR30514">
    <property type="entry name" value="GLUCOKINASE"/>
    <property type="match status" value="1"/>
</dbReference>
<dbReference type="InterPro" id="IPR035472">
    <property type="entry name" value="RpiR-like_SIS"/>
</dbReference>
<dbReference type="Gene3D" id="3.40.50.10490">
    <property type="entry name" value="Glucose-6-phosphate isomerase like protein, domain 1"/>
    <property type="match status" value="1"/>
</dbReference>
<dbReference type="InterPro" id="IPR046348">
    <property type="entry name" value="SIS_dom_sf"/>
</dbReference>
<evidence type="ECO:0000313" key="3">
    <source>
        <dbReference type="Proteomes" id="UP000094378"/>
    </source>
</evidence>
<dbReference type="GO" id="GO:1901135">
    <property type="term" value="P:carbohydrate derivative metabolic process"/>
    <property type="evidence" value="ECO:0007669"/>
    <property type="project" value="InterPro"/>
</dbReference>
<dbReference type="STRING" id="216938.SHELI_v1c10220"/>
<dbReference type="Pfam" id="PF01418">
    <property type="entry name" value="HTH_6"/>
    <property type="match status" value="1"/>
</dbReference>
<dbReference type="InterPro" id="IPR009057">
    <property type="entry name" value="Homeodomain-like_sf"/>
</dbReference>
<dbReference type="InterPro" id="IPR000281">
    <property type="entry name" value="HTH_RpiR"/>
</dbReference>
<reference evidence="2 3" key="1">
    <citation type="submission" date="2016-08" db="EMBL/GenBank/DDBJ databases">
        <title>Complete genome sequence of Spiroplasma helicoides TABS-2 (DSM 22551).</title>
        <authorList>
            <person name="Shen W.-Y."/>
            <person name="Lo W.-S."/>
            <person name="Lai Y.-C."/>
            <person name="Kuo C.-H."/>
        </authorList>
    </citation>
    <scope>NUCLEOTIDE SEQUENCE [LARGE SCALE GENOMIC DNA]</scope>
    <source>
        <strain evidence="2 3">TABS-2</strain>
    </source>
</reference>
<keyword evidence="3" id="KW-1185">Reference proteome</keyword>
<evidence type="ECO:0000313" key="2">
    <source>
        <dbReference type="EMBL" id="AOG60969.1"/>
    </source>
</evidence>
<dbReference type="KEGG" id="shj:SHELI_v1c10220"/>
<organism evidence="2 3">
    <name type="scientific">Spiroplasma helicoides</name>
    <dbReference type="NCBI Taxonomy" id="216938"/>
    <lineage>
        <taxon>Bacteria</taxon>
        <taxon>Bacillati</taxon>
        <taxon>Mycoplasmatota</taxon>
        <taxon>Mollicutes</taxon>
        <taxon>Entomoplasmatales</taxon>
        <taxon>Spiroplasmataceae</taxon>
        <taxon>Spiroplasma</taxon>
    </lineage>
</organism>
<dbReference type="EMBL" id="CP017015">
    <property type="protein sequence ID" value="AOG60969.1"/>
    <property type="molecule type" value="Genomic_DNA"/>
</dbReference>